<dbReference type="RefSeq" id="WP_165403770.1">
    <property type="nucleotide sequence ID" value="NZ_BMHA01000001.1"/>
</dbReference>
<reference evidence="4" key="1">
    <citation type="journal article" date="2014" name="Int. J. Syst. Evol. Microbiol.">
        <title>Complete genome sequence of Corynebacterium casei LMG S-19264T (=DSM 44701T), isolated from a smear-ripened cheese.</title>
        <authorList>
            <consortium name="US DOE Joint Genome Institute (JGI-PGF)"/>
            <person name="Walter F."/>
            <person name="Albersmeier A."/>
            <person name="Kalinowski J."/>
            <person name="Ruckert C."/>
        </authorList>
    </citation>
    <scope>NUCLEOTIDE SEQUENCE</scope>
    <source>
        <strain evidence="4">CGMCC 1.14988</strain>
    </source>
</reference>
<feature type="signal peptide" evidence="2">
    <location>
        <begin position="1"/>
        <end position="25"/>
    </location>
</feature>
<reference evidence="4" key="2">
    <citation type="submission" date="2020-09" db="EMBL/GenBank/DDBJ databases">
        <authorList>
            <person name="Sun Q."/>
            <person name="Zhou Y."/>
        </authorList>
    </citation>
    <scope>NUCLEOTIDE SEQUENCE</scope>
    <source>
        <strain evidence="4">CGMCC 1.14988</strain>
    </source>
</reference>
<evidence type="ECO:0000256" key="1">
    <source>
        <dbReference type="SAM" id="Phobius"/>
    </source>
</evidence>
<name>A0A8J3A758_9ACTN</name>
<dbReference type="InterPro" id="IPR038507">
    <property type="entry name" value="YcnI-like_sf"/>
</dbReference>
<keyword evidence="5" id="KW-1185">Reference proteome</keyword>
<keyword evidence="1" id="KW-0472">Membrane</keyword>
<dbReference type="EMBL" id="BMHA01000001">
    <property type="protein sequence ID" value="GGI02938.1"/>
    <property type="molecule type" value="Genomic_DNA"/>
</dbReference>
<comment type="caution">
    <text evidence="4">The sequence shown here is derived from an EMBL/GenBank/DDBJ whole genome shotgun (WGS) entry which is preliminary data.</text>
</comment>
<keyword evidence="2" id="KW-0732">Signal</keyword>
<dbReference type="AlphaFoldDB" id="A0A8J3A758"/>
<protein>
    <recommendedName>
        <fullName evidence="3">YncI copper-binding domain-containing protein</fullName>
    </recommendedName>
</protein>
<evidence type="ECO:0000256" key="2">
    <source>
        <dbReference type="SAM" id="SignalP"/>
    </source>
</evidence>
<dbReference type="Gene3D" id="2.60.40.2230">
    <property type="entry name" value="Uncharacterised protein YcnI-like PF07987, DUF1775"/>
    <property type="match status" value="1"/>
</dbReference>
<evidence type="ECO:0000313" key="4">
    <source>
        <dbReference type="EMBL" id="GGI02938.1"/>
    </source>
</evidence>
<dbReference type="Proteomes" id="UP000650511">
    <property type="component" value="Unassembled WGS sequence"/>
</dbReference>
<sequence length="231" mass="23386">MRRRLASVLLPGTALAVLVASPATAHVTASPNVAPAEGDTAFALRVPHGCGEAATTAVAAQMPAGVQSATPEQLPGWTVEIVIGELDEPYEAHGETVTEGVREVVWTAEPGNELPGDQFRDFGLSVRLAGEAGQTLYFPTVQTCTEGESAWIEIPESVEGWGELDKPAPYVTLEAAAGGHGAATPVDAELASANSAASATAAAGALTWAALALGLLGALAGVGALATARRR</sequence>
<organism evidence="4 5">
    <name type="scientific">Egicoccus halophilus</name>
    <dbReference type="NCBI Taxonomy" id="1670830"/>
    <lineage>
        <taxon>Bacteria</taxon>
        <taxon>Bacillati</taxon>
        <taxon>Actinomycetota</taxon>
        <taxon>Nitriliruptoria</taxon>
        <taxon>Egicoccales</taxon>
        <taxon>Egicoccaceae</taxon>
        <taxon>Egicoccus</taxon>
    </lineage>
</organism>
<proteinExistence type="predicted"/>
<dbReference type="CDD" id="cd08545">
    <property type="entry name" value="YcnI_like"/>
    <property type="match status" value="1"/>
</dbReference>
<accession>A0A8J3A758</accession>
<keyword evidence="1" id="KW-1133">Transmembrane helix</keyword>
<evidence type="ECO:0000313" key="5">
    <source>
        <dbReference type="Proteomes" id="UP000650511"/>
    </source>
</evidence>
<dbReference type="InterPro" id="IPR012533">
    <property type="entry name" value="YcnI-copper_dom"/>
</dbReference>
<feature type="domain" description="YncI copper-binding" evidence="3">
    <location>
        <begin position="26"/>
        <end position="173"/>
    </location>
</feature>
<keyword evidence="1" id="KW-0812">Transmembrane</keyword>
<evidence type="ECO:0000259" key="3">
    <source>
        <dbReference type="Pfam" id="PF07987"/>
    </source>
</evidence>
<feature type="chain" id="PRO_5035200037" description="YncI copper-binding domain-containing protein" evidence="2">
    <location>
        <begin position="26"/>
        <end position="231"/>
    </location>
</feature>
<dbReference type="Pfam" id="PF07987">
    <property type="entry name" value="DUF1775"/>
    <property type="match status" value="1"/>
</dbReference>
<feature type="transmembrane region" description="Helical" evidence="1">
    <location>
        <begin position="205"/>
        <end position="228"/>
    </location>
</feature>
<gene>
    <name evidence="4" type="ORF">GCM10011354_02060</name>
</gene>